<evidence type="ECO:0000313" key="3">
    <source>
        <dbReference type="EMBL" id="KKZ74898.1"/>
    </source>
</evidence>
<name>A0A2P2GTR9_STREW</name>
<dbReference type="AlphaFoldDB" id="A0A2P2GTR9"/>
<dbReference type="GO" id="GO:0042781">
    <property type="term" value="F:3'-tRNA processing endoribonuclease activity"/>
    <property type="evidence" value="ECO:0007669"/>
    <property type="project" value="TreeGrafter"/>
</dbReference>
<accession>A0A2P2GTR9</accession>
<dbReference type="RefSeq" id="WP_046906399.1">
    <property type="nucleotide sequence ID" value="NZ_BAAAXG010000026.1"/>
</dbReference>
<dbReference type="CDD" id="cd07716">
    <property type="entry name" value="RNaseZ_short-form-like_MBL-fold"/>
    <property type="match status" value="1"/>
</dbReference>
<dbReference type="InterPro" id="IPR001279">
    <property type="entry name" value="Metallo-B-lactamas"/>
</dbReference>
<reference evidence="3 4" key="1">
    <citation type="submission" date="2015-05" db="EMBL/GenBank/DDBJ databases">
        <title>Draft Genome assembly of Streptomyces showdoensis.</title>
        <authorList>
            <person name="Thapa K.K."/>
            <person name="Metsa-Ketela M."/>
        </authorList>
    </citation>
    <scope>NUCLEOTIDE SEQUENCE [LARGE SCALE GENOMIC DNA]</scope>
    <source>
        <strain evidence="3 4">ATCC 15227</strain>
    </source>
</reference>
<evidence type="ECO:0000256" key="1">
    <source>
        <dbReference type="SAM" id="MobiDB-lite"/>
    </source>
</evidence>
<dbReference type="PANTHER" id="PTHR46018">
    <property type="entry name" value="ZINC PHOSPHODIESTERASE ELAC PROTEIN 1"/>
    <property type="match status" value="1"/>
</dbReference>
<dbReference type="SUPFAM" id="SSF56281">
    <property type="entry name" value="Metallo-hydrolase/oxidoreductase"/>
    <property type="match status" value="1"/>
</dbReference>
<sequence>MGSSLRITVLGSATPYPRPGNACSGYLLESGGGDEHGGRPVRVWVDAGSGTLGELQRYVGLGGLDAVWISHLHADHCADLLTAFYGLRHADVERPAPLPLFGPPGIADRLAGFLTNGPARSPVESAFAVEELYDGHAVRIGGIRLLSRAVEHGGLPAFGLRAEGTDGAGGVDGGGGADGAGGVDGAGGAVLAYSGDSGPCAALTELARESDLFLCEADGEGPGHLSPEQAGRAAAEAGAARLLVTHVGPAITPGAATARAAAVFPGPVSYAEPGLGLDVTRRSRTPGRTTPSPASSR</sequence>
<proteinExistence type="predicted"/>
<protein>
    <submittedName>
        <fullName evidence="3">Beta-lactamase</fullName>
    </submittedName>
</protein>
<feature type="domain" description="Metallo-beta-lactamase" evidence="2">
    <location>
        <begin position="42"/>
        <end position="246"/>
    </location>
</feature>
<dbReference type="InterPro" id="IPR036866">
    <property type="entry name" value="RibonucZ/Hydroxyglut_hydro"/>
</dbReference>
<keyword evidence="4" id="KW-1185">Reference proteome</keyword>
<dbReference type="Pfam" id="PF12706">
    <property type="entry name" value="Lactamase_B_2"/>
    <property type="match status" value="1"/>
</dbReference>
<organism evidence="3 4">
    <name type="scientific">Streptomyces showdoensis</name>
    <dbReference type="NCBI Taxonomy" id="68268"/>
    <lineage>
        <taxon>Bacteria</taxon>
        <taxon>Bacillati</taxon>
        <taxon>Actinomycetota</taxon>
        <taxon>Actinomycetes</taxon>
        <taxon>Kitasatosporales</taxon>
        <taxon>Streptomycetaceae</taxon>
        <taxon>Streptomyces</taxon>
    </lineage>
</organism>
<evidence type="ECO:0000259" key="2">
    <source>
        <dbReference type="Pfam" id="PF12706"/>
    </source>
</evidence>
<feature type="region of interest" description="Disordered" evidence="1">
    <location>
        <begin position="272"/>
        <end position="297"/>
    </location>
</feature>
<feature type="compositionally biased region" description="Low complexity" evidence="1">
    <location>
        <begin position="286"/>
        <end position="297"/>
    </location>
</feature>
<dbReference type="Proteomes" id="UP000265325">
    <property type="component" value="Unassembled WGS sequence"/>
</dbReference>
<dbReference type="OrthoDB" id="9800940at2"/>
<dbReference type="PANTHER" id="PTHR46018:SF4">
    <property type="entry name" value="METALLO-HYDROLASE YHFI-RELATED"/>
    <property type="match status" value="1"/>
</dbReference>
<gene>
    <name evidence="3" type="ORF">VO63_05505</name>
</gene>
<evidence type="ECO:0000313" key="4">
    <source>
        <dbReference type="Proteomes" id="UP000265325"/>
    </source>
</evidence>
<comment type="caution">
    <text evidence="3">The sequence shown here is derived from an EMBL/GenBank/DDBJ whole genome shotgun (WGS) entry which is preliminary data.</text>
</comment>
<dbReference type="EMBL" id="LAQS01000006">
    <property type="protein sequence ID" value="KKZ74898.1"/>
    <property type="molecule type" value="Genomic_DNA"/>
</dbReference>
<dbReference type="Gene3D" id="3.60.15.10">
    <property type="entry name" value="Ribonuclease Z/Hydroxyacylglutathione hydrolase-like"/>
    <property type="match status" value="1"/>
</dbReference>